<dbReference type="Pfam" id="PF13289">
    <property type="entry name" value="SIR2_2"/>
    <property type="match status" value="1"/>
</dbReference>
<dbReference type="AlphaFoldDB" id="A0A6M4H320"/>
<dbReference type="KEGG" id="uru:DSM104443_04048"/>
<reference evidence="1 2" key="1">
    <citation type="submission" date="2020-04" db="EMBL/GenBank/DDBJ databases">
        <title>Usitatibacter rugosus gen. nov., sp. nov. and Usitatibacter palustris sp. nov., novel members of Usitatibacteraceae fam. nov. within the order Nitrosomonadales isolated from soil.</title>
        <authorList>
            <person name="Huber K.J."/>
            <person name="Neumann-Schaal M."/>
            <person name="Geppert A."/>
            <person name="Luckner M."/>
            <person name="Wanner G."/>
            <person name="Overmann J."/>
        </authorList>
    </citation>
    <scope>NUCLEOTIDE SEQUENCE [LARGE SCALE GENOMIC DNA]</scope>
    <source>
        <strain evidence="1 2">0125_3</strain>
    </source>
</reference>
<proteinExistence type="predicted"/>
<gene>
    <name evidence="1" type="ORF">DSM104443_04048</name>
</gene>
<protein>
    <submittedName>
        <fullName evidence="1">Uncharacterized protein</fullName>
    </submittedName>
</protein>
<evidence type="ECO:0000313" key="1">
    <source>
        <dbReference type="EMBL" id="QJR12954.1"/>
    </source>
</evidence>
<evidence type="ECO:0000313" key="2">
    <source>
        <dbReference type="Proteomes" id="UP000501534"/>
    </source>
</evidence>
<dbReference type="RefSeq" id="WP_171095613.1">
    <property type="nucleotide sequence ID" value="NZ_CP053069.1"/>
</dbReference>
<dbReference type="EMBL" id="CP053069">
    <property type="protein sequence ID" value="QJR12954.1"/>
    <property type="molecule type" value="Genomic_DNA"/>
</dbReference>
<dbReference type="Proteomes" id="UP000501534">
    <property type="component" value="Chromosome"/>
</dbReference>
<keyword evidence="2" id="KW-1185">Reference proteome</keyword>
<accession>A0A6M4H320</accession>
<name>A0A6M4H320_9PROT</name>
<organism evidence="1 2">
    <name type="scientific">Usitatibacter rugosus</name>
    <dbReference type="NCBI Taxonomy" id="2732067"/>
    <lineage>
        <taxon>Bacteria</taxon>
        <taxon>Pseudomonadati</taxon>
        <taxon>Pseudomonadota</taxon>
        <taxon>Betaproteobacteria</taxon>
        <taxon>Nitrosomonadales</taxon>
        <taxon>Usitatibacteraceae</taxon>
        <taxon>Usitatibacter</taxon>
    </lineage>
</organism>
<sequence>MTFTAATITVRQTLELLDGPFLPVAKGVAEDRYALWLGSGISFGRVPGLQTIIGKVIEYLRSHIDPADTACPFRSALDRALNLASPTAPERARFDISVPFSAWPDTDAIVRRLSTNYARFLDTLVDGKDEDFLLWEAADVRSTYANPSLEPDVEHLCVAILILEGVASTVASANWDGLLERALTKLYPSTNVLVVCVKFTDLRTPALRSTLYKFHGCAVKATANEGEYRRFLVARQSQINGWLSLPDNLGVVDALGSLIGSKPTLMMGLSAQDANIQSLFANSEARTAWPWPGDRPSFVFSEDQVGTDQIGLLQNVYRATFNATNRQAIVEGSLLRAYARQLLPAVVLHALTSKVIALIDLLPGLIDPAGRGMLKEGAITLRNAAASGADGLDRLAYVNALINYVSYFLALFRNGTGVGVDAYEPALPVPIQSLAAYPGLNASGFRECSIAIGLLGLGVLKGWWSLALSKTTDIAAGVLTISNGRRTCRVLLTANSHSALTLVRSGHVEDAPDVVVIQAGELASSYARTPRTPPGRTGKAGAQDVSIASIFSAASSIDELAQRFRMQVSM</sequence>